<dbReference type="EMBL" id="LAZR01000799">
    <property type="protein sequence ID" value="KKN57523.1"/>
    <property type="molecule type" value="Genomic_DNA"/>
</dbReference>
<evidence type="ECO:0000313" key="2">
    <source>
        <dbReference type="EMBL" id="KKN57523.1"/>
    </source>
</evidence>
<organism evidence="2">
    <name type="scientific">marine sediment metagenome</name>
    <dbReference type="NCBI Taxonomy" id="412755"/>
    <lineage>
        <taxon>unclassified sequences</taxon>
        <taxon>metagenomes</taxon>
        <taxon>ecological metagenomes</taxon>
    </lineage>
</organism>
<dbReference type="AlphaFoldDB" id="A0A0F9UV52"/>
<protein>
    <submittedName>
        <fullName evidence="2">Uncharacterized protein</fullName>
    </submittedName>
</protein>
<gene>
    <name evidence="2" type="ORF">LCGC14_0561400</name>
</gene>
<comment type="caution">
    <text evidence="2">The sequence shown here is derived from an EMBL/GenBank/DDBJ whole genome shotgun (WGS) entry which is preliminary data.</text>
</comment>
<accession>A0A0F9UV52</accession>
<sequence length="74" mass="8219">MLEFLRKQEPPQRKDLQLETEAEVIDDPASAVADRENEDDKPELCKHVVDDVCQMHGLSVNPANPVACNSSCAK</sequence>
<feature type="region of interest" description="Disordered" evidence="1">
    <location>
        <begin position="1"/>
        <end position="41"/>
    </location>
</feature>
<name>A0A0F9UV52_9ZZZZ</name>
<proteinExistence type="predicted"/>
<evidence type="ECO:0000256" key="1">
    <source>
        <dbReference type="SAM" id="MobiDB-lite"/>
    </source>
</evidence>
<feature type="compositionally biased region" description="Basic and acidic residues" evidence="1">
    <location>
        <begin position="1"/>
        <end position="17"/>
    </location>
</feature>
<reference evidence="2" key="1">
    <citation type="journal article" date="2015" name="Nature">
        <title>Complex archaea that bridge the gap between prokaryotes and eukaryotes.</title>
        <authorList>
            <person name="Spang A."/>
            <person name="Saw J.H."/>
            <person name="Jorgensen S.L."/>
            <person name="Zaremba-Niedzwiedzka K."/>
            <person name="Martijn J."/>
            <person name="Lind A.E."/>
            <person name="van Eijk R."/>
            <person name="Schleper C."/>
            <person name="Guy L."/>
            <person name="Ettema T.J."/>
        </authorList>
    </citation>
    <scope>NUCLEOTIDE SEQUENCE</scope>
</reference>